<dbReference type="AlphaFoldDB" id="G0PD02"/>
<evidence type="ECO:0000256" key="4">
    <source>
        <dbReference type="PIRSR" id="PIRSR601019-1"/>
    </source>
</evidence>
<keyword evidence="5" id="KW-0460">Magnesium</keyword>
<dbReference type="HOGENOM" id="CLU_776662_0_0_1"/>
<sequence length="357" mass="41672">MGSAGSVSRGPIRTLVLGCMGAGKTSFMRQMVRNATKQVVGNRQYYLYCVQLNLLNVSTTVPKEFFGDLKMHRNSKKSSVSSTLYDSRTIYFSIVYRELQKVCKDMEVTITEAQQLAFDEIDTYRHKEKFTPRVIESIRTLRDSQLFDLCRMRQRILPLPQNYNFLISRADDFMSENFIPTENDIMMSYSQTIGLSYELVTCQGYKFDLLEMPGHHLWRARWTQHFDDPNLVVFVIDLSELCDQAFYQGHLQKKTINVFNDLTRNPILKKVYWLLLFNKLDTFNDHSAGFDFKKLASHLDTGDSAKSFYRSQFTQLLPKGKFWAHMVSLMNLKDSQDMISEMSRRIGKIHRERPNLT</sequence>
<evidence type="ECO:0000313" key="7">
    <source>
        <dbReference type="Proteomes" id="UP000008068"/>
    </source>
</evidence>
<keyword evidence="7" id="KW-1185">Reference proteome</keyword>
<evidence type="ECO:0000256" key="3">
    <source>
        <dbReference type="ARBA" id="ARBA00023224"/>
    </source>
</evidence>
<gene>
    <name evidence="6" type="primary">Cbn-gpa-18</name>
    <name evidence="6" type="ORF">CAEBREN_13794</name>
</gene>
<organism evidence="7">
    <name type="scientific">Caenorhabditis brenneri</name>
    <name type="common">Nematode worm</name>
    <dbReference type="NCBI Taxonomy" id="135651"/>
    <lineage>
        <taxon>Eukaryota</taxon>
        <taxon>Metazoa</taxon>
        <taxon>Ecdysozoa</taxon>
        <taxon>Nematoda</taxon>
        <taxon>Chromadorea</taxon>
        <taxon>Rhabditida</taxon>
        <taxon>Rhabditina</taxon>
        <taxon>Rhabditomorpha</taxon>
        <taxon>Rhabditoidea</taxon>
        <taxon>Rhabditidae</taxon>
        <taxon>Peloderinae</taxon>
        <taxon>Caenorhabditis</taxon>
    </lineage>
</organism>
<dbReference type="PANTHER" id="PTHR10218:SF116">
    <property type="entry name" value="G PROTEIN, ALPHA SUBUNIT"/>
    <property type="match status" value="1"/>
</dbReference>
<dbReference type="PROSITE" id="PS51882">
    <property type="entry name" value="G_ALPHA"/>
    <property type="match status" value="1"/>
</dbReference>
<dbReference type="InParanoid" id="G0PD02"/>
<dbReference type="Gene3D" id="3.40.50.300">
    <property type="entry name" value="P-loop containing nucleotide triphosphate hydrolases"/>
    <property type="match status" value="1"/>
</dbReference>
<dbReference type="GO" id="GO:0005525">
    <property type="term" value="F:GTP binding"/>
    <property type="evidence" value="ECO:0007669"/>
    <property type="project" value="UniProtKB-KW"/>
</dbReference>
<dbReference type="Gene3D" id="1.10.400.10">
    <property type="entry name" value="GI Alpha 1, domain 2-like"/>
    <property type="match status" value="1"/>
</dbReference>
<evidence type="ECO:0000256" key="5">
    <source>
        <dbReference type="PIRSR" id="PIRSR601019-2"/>
    </source>
</evidence>
<dbReference type="Proteomes" id="UP000008068">
    <property type="component" value="Unassembled WGS sequence"/>
</dbReference>
<dbReference type="FunCoup" id="G0PD02">
    <property type="interactions" value="157"/>
</dbReference>
<protein>
    <submittedName>
        <fullName evidence="6">CBN-GPA-18 protein</fullName>
    </submittedName>
</protein>
<dbReference type="PRINTS" id="PR00318">
    <property type="entry name" value="GPROTEINA"/>
</dbReference>
<dbReference type="Pfam" id="PF00503">
    <property type="entry name" value="G-alpha"/>
    <property type="match status" value="1"/>
</dbReference>
<keyword evidence="3" id="KW-0807">Transducer</keyword>
<dbReference type="STRING" id="135651.G0PD02"/>
<dbReference type="eggNOG" id="KOG0082">
    <property type="taxonomic scope" value="Eukaryota"/>
</dbReference>
<dbReference type="GO" id="GO:0005737">
    <property type="term" value="C:cytoplasm"/>
    <property type="evidence" value="ECO:0007669"/>
    <property type="project" value="TreeGrafter"/>
</dbReference>
<keyword evidence="1 4" id="KW-0547">Nucleotide-binding</keyword>
<dbReference type="InterPro" id="IPR011025">
    <property type="entry name" value="GproteinA_insert"/>
</dbReference>
<dbReference type="OrthoDB" id="5817230at2759"/>
<dbReference type="GO" id="GO:0031683">
    <property type="term" value="F:G-protein beta/gamma-subunit complex binding"/>
    <property type="evidence" value="ECO:0007669"/>
    <property type="project" value="InterPro"/>
</dbReference>
<keyword evidence="5" id="KW-0479">Metal-binding</keyword>
<dbReference type="PANTHER" id="PTHR10218">
    <property type="entry name" value="GTP-BINDING PROTEIN ALPHA SUBUNIT"/>
    <property type="match status" value="1"/>
</dbReference>
<dbReference type="InterPro" id="IPR027417">
    <property type="entry name" value="P-loop_NTPase"/>
</dbReference>
<dbReference type="OMA" id="IMMSYSQ"/>
<dbReference type="SUPFAM" id="SSF47895">
    <property type="entry name" value="Transducin (alpha subunit), insertion domain"/>
    <property type="match status" value="1"/>
</dbReference>
<dbReference type="GO" id="GO:0005834">
    <property type="term" value="C:heterotrimeric G-protein complex"/>
    <property type="evidence" value="ECO:0007669"/>
    <property type="project" value="TreeGrafter"/>
</dbReference>
<evidence type="ECO:0000256" key="1">
    <source>
        <dbReference type="ARBA" id="ARBA00022741"/>
    </source>
</evidence>
<evidence type="ECO:0000313" key="6">
    <source>
        <dbReference type="EMBL" id="EGT51465.1"/>
    </source>
</evidence>
<dbReference type="GO" id="GO:0003924">
    <property type="term" value="F:GTPase activity"/>
    <property type="evidence" value="ECO:0007669"/>
    <property type="project" value="InterPro"/>
</dbReference>
<dbReference type="EMBL" id="GL380259">
    <property type="protein sequence ID" value="EGT51465.1"/>
    <property type="molecule type" value="Genomic_DNA"/>
</dbReference>
<reference evidence="7" key="1">
    <citation type="submission" date="2011-07" db="EMBL/GenBank/DDBJ databases">
        <authorList>
            <consortium name="Caenorhabditis brenneri Sequencing and Analysis Consortium"/>
            <person name="Wilson R.K."/>
        </authorList>
    </citation>
    <scope>NUCLEOTIDE SEQUENCE [LARGE SCALE GENOMIC DNA]</scope>
    <source>
        <strain evidence="7">PB2801</strain>
    </source>
</reference>
<dbReference type="GO" id="GO:0001664">
    <property type="term" value="F:G protein-coupled receptor binding"/>
    <property type="evidence" value="ECO:0007669"/>
    <property type="project" value="TreeGrafter"/>
</dbReference>
<dbReference type="SUPFAM" id="SSF52540">
    <property type="entry name" value="P-loop containing nucleoside triphosphate hydrolases"/>
    <property type="match status" value="1"/>
</dbReference>
<evidence type="ECO:0000256" key="2">
    <source>
        <dbReference type="ARBA" id="ARBA00023134"/>
    </source>
</evidence>
<keyword evidence="2 4" id="KW-0342">GTP-binding</keyword>
<name>G0PD02_CAEBE</name>
<feature type="binding site" evidence="5">
    <location>
        <position position="192"/>
    </location>
    <ligand>
        <name>Mg(2+)</name>
        <dbReference type="ChEBI" id="CHEBI:18420"/>
    </ligand>
</feature>
<accession>G0PD02</accession>
<dbReference type="InterPro" id="IPR001019">
    <property type="entry name" value="Gprotein_alpha_su"/>
</dbReference>
<feature type="binding site" evidence="4">
    <location>
        <begin position="278"/>
        <end position="281"/>
    </location>
    <ligand>
        <name>GTP</name>
        <dbReference type="ChEBI" id="CHEBI:37565"/>
    </ligand>
</feature>
<dbReference type="GO" id="GO:0046872">
    <property type="term" value="F:metal ion binding"/>
    <property type="evidence" value="ECO:0007669"/>
    <property type="project" value="UniProtKB-KW"/>
</dbReference>
<dbReference type="GO" id="GO:0007188">
    <property type="term" value="P:adenylate cyclase-modulating G protein-coupled receptor signaling pathway"/>
    <property type="evidence" value="ECO:0007669"/>
    <property type="project" value="TreeGrafter"/>
</dbReference>
<proteinExistence type="predicted"/>